<evidence type="ECO:0000313" key="2">
    <source>
        <dbReference type="EMBL" id="RGV35873.1"/>
    </source>
</evidence>
<evidence type="ECO:0000259" key="1">
    <source>
        <dbReference type="Pfam" id="PF03358"/>
    </source>
</evidence>
<dbReference type="PANTHER" id="PTHR43741:SF4">
    <property type="entry name" value="FMN-DEPENDENT NADH:QUINONE OXIDOREDUCTASE"/>
    <property type="match status" value="1"/>
</dbReference>
<accession>A0A412X4W7</accession>
<dbReference type="EMBL" id="QRZA01000003">
    <property type="protein sequence ID" value="RGV35873.1"/>
    <property type="molecule type" value="Genomic_DNA"/>
</dbReference>
<evidence type="ECO:0000313" key="4">
    <source>
        <dbReference type="Proteomes" id="UP000283589"/>
    </source>
</evidence>
<organism evidence="2 4">
    <name type="scientific">Butyricimonas virosa</name>
    <dbReference type="NCBI Taxonomy" id="544645"/>
    <lineage>
        <taxon>Bacteria</taxon>
        <taxon>Pseudomonadati</taxon>
        <taxon>Bacteroidota</taxon>
        <taxon>Bacteroidia</taxon>
        <taxon>Bacteroidales</taxon>
        <taxon>Odoribacteraceae</taxon>
        <taxon>Butyricimonas</taxon>
    </lineage>
</organism>
<dbReference type="OrthoDB" id="9805976at2"/>
<dbReference type="InterPro" id="IPR050104">
    <property type="entry name" value="FMN-dep_NADH:Q_OxRdtase_AzoR1"/>
</dbReference>
<dbReference type="EMBL" id="QSCR01000003">
    <property type="protein sequence ID" value="RGY20397.1"/>
    <property type="molecule type" value="Genomic_DNA"/>
</dbReference>
<protein>
    <submittedName>
        <fullName evidence="2">Flavodoxin family protein</fullName>
    </submittedName>
</protein>
<dbReference type="Pfam" id="PF03358">
    <property type="entry name" value="FMN_red"/>
    <property type="match status" value="1"/>
</dbReference>
<dbReference type="GO" id="GO:0016491">
    <property type="term" value="F:oxidoreductase activity"/>
    <property type="evidence" value="ECO:0007669"/>
    <property type="project" value="InterPro"/>
</dbReference>
<dbReference type="Gene3D" id="3.40.50.360">
    <property type="match status" value="1"/>
</dbReference>
<proteinExistence type="predicted"/>
<dbReference type="PANTHER" id="PTHR43741">
    <property type="entry name" value="FMN-DEPENDENT NADH-AZOREDUCTASE 1"/>
    <property type="match status" value="1"/>
</dbReference>
<reference evidence="4 5" key="1">
    <citation type="submission" date="2018-08" db="EMBL/GenBank/DDBJ databases">
        <title>A genome reference for cultivated species of the human gut microbiota.</title>
        <authorList>
            <person name="Zou Y."/>
            <person name="Xue W."/>
            <person name="Luo G."/>
        </authorList>
    </citation>
    <scope>NUCLEOTIDE SEQUENCE [LARGE SCALE GENOMIC DNA]</scope>
    <source>
        <strain evidence="2 4">AF14-49</strain>
        <strain evidence="3 5">OF02-7</strain>
    </source>
</reference>
<dbReference type="InterPro" id="IPR005025">
    <property type="entry name" value="FMN_Rdtase-like_dom"/>
</dbReference>
<dbReference type="SUPFAM" id="SSF52218">
    <property type="entry name" value="Flavoproteins"/>
    <property type="match status" value="1"/>
</dbReference>
<sequence>MERRNFIKGALMATGGLFLGGSAIHRLMDDKEDVNSSLPSTIEKIHQGAGKNVLILMSAGTRKGNTDRLTDAYIKGVVERGHTVTKVYLGSMRVEGCRGCGACQRQGHGCVVQDGMQDIYPLFEKCDVVVMASPLYFWTITARLKAFIERLYAISVEDKYPVKGTVLLMTSGDDRADTFKQPLQYFQVISDVLGKQPLGYYCAGGCTGCEDIGRYIDERHLDRVYKMGLELL</sequence>
<feature type="domain" description="NADPH-dependent FMN reductase-like" evidence="1">
    <location>
        <begin position="53"/>
        <end position="172"/>
    </location>
</feature>
<comment type="caution">
    <text evidence="2">The sequence shown here is derived from an EMBL/GenBank/DDBJ whole genome shotgun (WGS) entry which is preliminary data.</text>
</comment>
<name>A0A412X4W7_9BACT</name>
<dbReference type="AlphaFoldDB" id="A0A412X4W7"/>
<gene>
    <name evidence="2" type="ORF">DWW18_03575</name>
    <name evidence="3" type="ORF">DXA50_03075</name>
</gene>
<dbReference type="Proteomes" id="UP000283589">
    <property type="component" value="Unassembled WGS sequence"/>
</dbReference>
<dbReference type="Proteomes" id="UP000286063">
    <property type="component" value="Unassembled WGS sequence"/>
</dbReference>
<evidence type="ECO:0000313" key="5">
    <source>
        <dbReference type="Proteomes" id="UP000286063"/>
    </source>
</evidence>
<evidence type="ECO:0000313" key="3">
    <source>
        <dbReference type="EMBL" id="RGY20397.1"/>
    </source>
</evidence>
<dbReference type="RefSeq" id="WP_117774668.1">
    <property type="nucleotide sequence ID" value="NZ_CALBWO010000033.1"/>
</dbReference>
<dbReference type="InterPro" id="IPR029039">
    <property type="entry name" value="Flavoprotein-like_sf"/>
</dbReference>